<sequence>MIKIGVDVDEKLIILLKEMLDYEFINTKRENKNFEIFIIDIDAENITDKIKLNFKKGIPVIVVLGKNNIREMRTLFLSNYVADCILRHEVYEIEKSIEKLIHSKQKYTQFYLNDNQKKGIIDFSEVTYISYCRTTRRIQFHLINKEIFTLKENFSIVEERLEAIDNFYKIERGTIINIDLIRYIDYKEENIIFRDFSVLYVSKIKLKKIEEDMILTKNRLYL</sequence>
<evidence type="ECO:0000259" key="1">
    <source>
        <dbReference type="PROSITE" id="PS50930"/>
    </source>
</evidence>
<dbReference type="PROSITE" id="PS50930">
    <property type="entry name" value="HTH_LYTTR"/>
    <property type="match status" value="1"/>
</dbReference>
<keyword evidence="3" id="KW-1185">Reference proteome</keyword>
<dbReference type="SMART" id="SM00850">
    <property type="entry name" value="LytTR"/>
    <property type="match status" value="1"/>
</dbReference>
<dbReference type="InterPro" id="IPR007492">
    <property type="entry name" value="LytTR_DNA-bd_dom"/>
</dbReference>
<name>A0ABM6U2N3_FUSVA</name>
<evidence type="ECO:0000313" key="3">
    <source>
        <dbReference type="Proteomes" id="UP000241238"/>
    </source>
</evidence>
<organism evidence="2 3">
    <name type="scientific">Fusobacterium varium ATCC 27725</name>
    <dbReference type="NCBI Taxonomy" id="469618"/>
    <lineage>
        <taxon>Bacteria</taxon>
        <taxon>Fusobacteriati</taxon>
        <taxon>Fusobacteriota</taxon>
        <taxon>Fusobacteriia</taxon>
        <taxon>Fusobacteriales</taxon>
        <taxon>Fusobacteriaceae</taxon>
        <taxon>Fusobacterium</taxon>
    </lineage>
</organism>
<gene>
    <name evidence="2" type="ORF">C4N18_04545</name>
</gene>
<dbReference type="EMBL" id="CP028103">
    <property type="protein sequence ID" value="AVQ30521.1"/>
    <property type="molecule type" value="Genomic_DNA"/>
</dbReference>
<dbReference type="GeneID" id="77467251"/>
<reference evidence="3" key="1">
    <citation type="journal article" date="2018" name="MSphere">
        <title>Fusobacterium Genomics Using MinION and Illumina Sequencing Enables Genome Completion and Correction.</title>
        <authorList>
            <person name="Todd S.M."/>
            <person name="Settlage R.E."/>
            <person name="Lahmers K.K."/>
            <person name="Slade D.J."/>
        </authorList>
    </citation>
    <scope>NUCLEOTIDE SEQUENCE [LARGE SCALE GENOMIC DNA]</scope>
    <source>
        <strain evidence="3">ATCC 27725</strain>
    </source>
</reference>
<accession>A0ABM6U2N3</accession>
<feature type="domain" description="HTH LytTR-type" evidence="1">
    <location>
        <begin position="110"/>
        <end position="215"/>
    </location>
</feature>
<dbReference type="RefSeq" id="WP_005951875.1">
    <property type="nucleotide sequence ID" value="NZ_CP028103.1"/>
</dbReference>
<dbReference type="Pfam" id="PF04397">
    <property type="entry name" value="LytTR"/>
    <property type="match status" value="1"/>
</dbReference>
<proteinExistence type="predicted"/>
<dbReference type="Proteomes" id="UP000241238">
    <property type="component" value="Chromosome"/>
</dbReference>
<dbReference type="Gene3D" id="2.40.50.1020">
    <property type="entry name" value="LytTr DNA-binding domain"/>
    <property type="match status" value="1"/>
</dbReference>
<protein>
    <recommendedName>
        <fullName evidence="1">HTH LytTR-type domain-containing protein</fullName>
    </recommendedName>
</protein>
<evidence type="ECO:0000313" key="2">
    <source>
        <dbReference type="EMBL" id="AVQ30521.1"/>
    </source>
</evidence>